<comment type="caution">
    <text evidence="1">The sequence shown here is derived from an EMBL/GenBank/DDBJ whole genome shotgun (WGS) entry which is preliminary data.</text>
</comment>
<dbReference type="Proteomes" id="UP000798662">
    <property type="component" value="Chromosome 1"/>
</dbReference>
<gene>
    <name evidence="1" type="ORF">I4F81_003875</name>
</gene>
<reference evidence="1" key="1">
    <citation type="submission" date="2019-11" db="EMBL/GenBank/DDBJ databases">
        <title>Nori genome reveals adaptations in red seaweeds to the harsh intertidal environment.</title>
        <authorList>
            <person name="Wang D."/>
            <person name="Mao Y."/>
        </authorList>
    </citation>
    <scope>NUCLEOTIDE SEQUENCE</scope>
    <source>
        <tissue evidence="1">Gametophyte</tissue>
    </source>
</reference>
<evidence type="ECO:0000313" key="2">
    <source>
        <dbReference type="Proteomes" id="UP000798662"/>
    </source>
</evidence>
<name>A0ACC3BUZ7_PYRYE</name>
<accession>A0ACC3BUZ7</accession>
<sequence length="170" mass="17633">MAPAPTPMTTLVLIRHGESEANLREDTHLAGRSPKSALTPKGVRQAAAVGAMLRARYGPSLSGVTAVYASPAVRAAGTATAALAAAGAPADHPITLAEELLEIDQGDWEDALREEIITPETLVRRVTGGSWDSVGRTHVSNGGAVEVGVTANEDLILLRCNDDAHVRGVV</sequence>
<evidence type="ECO:0000313" key="1">
    <source>
        <dbReference type="EMBL" id="KAK1861291.1"/>
    </source>
</evidence>
<keyword evidence="2" id="KW-1185">Reference proteome</keyword>
<organism evidence="1 2">
    <name type="scientific">Pyropia yezoensis</name>
    <name type="common">Susabi-nori</name>
    <name type="synonym">Porphyra yezoensis</name>
    <dbReference type="NCBI Taxonomy" id="2788"/>
    <lineage>
        <taxon>Eukaryota</taxon>
        <taxon>Rhodophyta</taxon>
        <taxon>Bangiophyceae</taxon>
        <taxon>Bangiales</taxon>
        <taxon>Bangiaceae</taxon>
        <taxon>Pyropia</taxon>
    </lineage>
</organism>
<proteinExistence type="predicted"/>
<protein>
    <submittedName>
        <fullName evidence="1">Uncharacterized protein</fullName>
    </submittedName>
</protein>
<dbReference type="EMBL" id="CM020618">
    <property type="protein sequence ID" value="KAK1861291.1"/>
    <property type="molecule type" value="Genomic_DNA"/>
</dbReference>